<organism evidence="2 3">
    <name type="scientific">Cuscuta australis</name>
    <dbReference type="NCBI Taxonomy" id="267555"/>
    <lineage>
        <taxon>Eukaryota</taxon>
        <taxon>Viridiplantae</taxon>
        <taxon>Streptophyta</taxon>
        <taxon>Embryophyta</taxon>
        <taxon>Tracheophyta</taxon>
        <taxon>Spermatophyta</taxon>
        <taxon>Magnoliopsida</taxon>
        <taxon>eudicotyledons</taxon>
        <taxon>Gunneridae</taxon>
        <taxon>Pentapetalae</taxon>
        <taxon>asterids</taxon>
        <taxon>lamiids</taxon>
        <taxon>Solanales</taxon>
        <taxon>Convolvulaceae</taxon>
        <taxon>Cuscuteae</taxon>
        <taxon>Cuscuta</taxon>
        <taxon>Cuscuta subgen. Grammica</taxon>
        <taxon>Cuscuta sect. Cleistogrammica</taxon>
    </lineage>
</organism>
<dbReference type="Gene3D" id="3.80.10.10">
    <property type="entry name" value="Ribonuclease Inhibitor"/>
    <property type="match status" value="1"/>
</dbReference>
<dbReference type="SUPFAM" id="SSF52047">
    <property type="entry name" value="RNI-like"/>
    <property type="match status" value="1"/>
</dbReference>
<dbReference type="EMBL" id="NQVE01000215">
    <property type="protein sequence ID" value="RAL37557.1"/>
    <property type="molecule type" value="Genomic_DNA"/>
</dbReference>
<dbReference type="AlphaFoldDB" id="A0A328CVY5"/>
<protein>
    <recommendedName>
        <fullName evidence="1">At1g61320/AtMIF1 LRR domain-containing protein</fullName>
    </recommendedName>
</protein>
<feature type="domain" description="At1g61320/AtMIF1 LRR" evidence="1">
    <location>
        <begin position="41"/>
        <end position="182"/>
    </location>
</feature>
<accession>A0A328CVY5</accession>
<evidence type="ECO:0000259" key="1">
    <source>
        <dbReference type="Pfam" id="PF23622"/>
    </source>
</evidence>
<dbReference type="PANTHER" id="PTHR31639">
    <property type="entry name" value="F-BOX PROTEIN-LIKE"/>
    <property type="match status" value="1"/>
</dbReference>
<dbReference type="Proteomes" id="UP000249390">
    <property type="component" value="Unassembled WGS sequence"/>
</dbReference>
<dbReference type="SUPFAM" id="SSF81383">
    <property type="entry name" value="F-box domain"/>
    <property type="match status" value="1"/>
</dbReference>
<dbReference type="InterPro" id="IPR036047">
    <property type="entry name" value="F-box-like_dom_sf"/>
</dbReference>
<proteinExistence type="predicted"/>
<evidence type="ECO:0000313" key="2">
    <source>
        <dbReference type="EMBL" id="RAL37557.1"/>
    </source>
</evidence>
<dbReference type="Pfam" id="PF23622">
    <property type="entry name" value="LRR_At1g61320_AtMIF1"/>
    <property type="match status" value="1"/>
</dbReference>
<gene>
    <name evidence="2" type="ORF">DM860_000251</name>
</gene>
<reference evidence="2 3" key="1">
    <citation type="submission" date="2018-06" db="EMBL/GenBank/DDBJ databases">
        <title>The Genome of Cuscuta australis (Dodder) Provides Insight into the Evolution of Plant Parasitism.</title>
        <authorList>
            <person name="Liu H."/>
        </authorList>
    </citation>
    <scope>NUCLEOTIDE SEQUENCE [LARGE SCALE GENOMIC DNA]</scope>
    <source>
        <strain evidence="3">cv. Yunnan</strain>
        <tissue evidence="2">Vines</tissue>
    </source>
</reference>
<comment type="caution">
    <text evidence="2">The sequence shown here is derived from an EMBL/GenBank/DDBJ whole genome shotgun (WGS) entry which is preliminary data.</text>
</comment>
<name>A0A328CVY5_9ASTE</name>
<dbReference type="PANTHER" id="PTHR31639:SF42">
    <property type="entry name" value="OS02G0160200 PROTEIN"/>
    <property type="match status" value="1"/>
</dbReference>
<dbReference type="InterPro" id="IPR055357">
    <property type="entry name" value="LRR_At1g61320_AtMIF1"/>
</dbReference>
<keyword evidence="3" id="KW-1185">Reference proteome</keyword>
<sequence>MVRRVAPRCSVDGDQIRQLPVEILDHIMGLLPIQEAAKTAVLSKHKGAIKKFVFLFPGGCTLIVRSRSYDVNQWLLLVTQQGVEEIHLRFGSREYKLPECIFSSSTLKRLHLSGLCTEPLNSPCTLPNLTSLCFEEAKFISRNTTNYAIDVPKLKNLSFFCCENISHFNIIARNLCSLRIAHFFTRKGDNFLPVNIDLRSIHTLDLEGSSHEYILGDHTSNGLPPQLPALNVKSLKLSGDYIQTDAAALPFVCLLRKCPKLCKLRIRFQWAGDMNRCIDATSGHFEKLRSVAQTHKMLWSLKFCSFNGSRPQMHFIKEMLANLPS</sequence>
<dbReference type="InterPro" id="IPR032675">
    <property type="entry name" value="LRR_dom_sf"/>
</dbReference>
<evidence type="ECO:0000313" key="3">
    <source>
        <dbReference type="Proteomes" id="UP000249390"/>
    </source>
</evidence>